<reference evidence="15 16" key="1">
    <citation type="journal article" date="2011" name="Genome Res.">
        <title>Phylogeny-wide analysis of social amoeba genomes highlights ancient origins for complex intercellular communication.</title>
        <authorList>
            <person name="Heidel A.J."/>
            <person name="Lawal H.M."/>
            <person name="Felder M."/>
            <person name="Schilde C."/>
            <person name="Helps N.R."/>
            <person name="Tunggal B."/>
            <person name="Rivero F."/>
            <person name="John U."/>
            <person name="Schleicher M."/>
            <person name="Eichinger L."/>
            <person name="Platzer M."/>
            <person name="Noegel A.A."/>
            <person name="Schaap P."/>
            <person name="Gloeckner G."/>
        </authorList>
    </citation>
    <scope>NUCLEOTIDE SEQUENCE [LARGE SCALE GENOMIC DNA]</scope>
    <source>
        <strain evidence="16">ATCC 26659 / Pp 5 / PN500</strain>
    </source>
</reference>
<evidence type="ECO:0000256" key="9">
    <source>
        <dbReference type="ARBA" id="ARBA00025754"/>
    </source>
</evidence>
<dbReference type="PROSITE" id="PS00022">
    <property type="entry name" value="EGF_1"/>
    <property type="match status" value="1"/>
</dbReference>
<dbReference type="CDD" id="cd00603">
    <property type="entry name" value="IPT_PCSR"/>
    <property type="match status" value="1"/>
</dbReference>
<comment type="caution">
    <text evidence="15">The sequence shown here is derived from an EMBL/GenBank/DDBJ whole genome shotgun (WGS) entry which is preliminary data.</text>
</comment>
<dbReference type="SMART" id="SM00220">
    <property type="entry name" value="S_TKc"/>
    <property type="match status" value="1"/>
</dbReference>
<evidence type="ECO:0000256" key="11">
    <source>
        <dbReference type="SAM" id="Coils"/>
    </source>
</evidence>
<keyword evidence="13" id="KW-0812">Transmembrane</keyword>
<dbReference type="EMBL" id="ADBJ01000010">
    <property type="protein sequence ID" value="EFA84388.1"/>
    <property type="molecule type" value="Genomic_DNA"/>
</dbReference>
<dbReference type="EC" id="2.7.11.1" evidence="2"/>
<dbReference type="PROSITE" id="PS50011">
    <property type="entry name" value="PROTEIN_KINASE_DOM"/>
    <property type="match status" value="1"/>
</dbReference>
<evidence type="ECO:0000313" key="15">
    <source>
        <dbReference type="EMBL" id="EFA84388.1"/>
    </source>
</evidence>
<dbReference type="InterPro" id="IPR008271">
    <property type="entry name" value="Ser/Thr_kinase_AS"/>
</dbReference>
<keyword evidence="3" id="KW-0418">Kinase</keyword>
<evidence type="ECO:0000256" key="3">
    <source>
        <dbReference type="ARBA" id="ARBA00022527"/>
    </source>
</evidence>
<evidence type="ECO:0000256" key="13">
    <source>
        <dbReference type="SAM" id="Phobius"/>
    </source>
</evidence>
<dbReference type="Gene3D" id="3.80.10.10">
    <property type="entry name" value="Ribonuclease Inhibitor"/>
    <property type="match status" value="1"/>
</dbReference>
<dbReference type="GO" id="GO:0046872">
    <property type="term" value="F:metal ion binding"/>
    <property type="evidence" value="ECO:0007669"/>
    <property type="project" value="UniProtKB-KW"/>
</dbReference>
<feature type="compositionally biased region" description="Low complexity" evidence="12">
    <location>
        <begin position="1393"/>
        <end position="1407"/>
    </location>
</feature>
<keyword evidence="6 10" id="KW-0547">Nucleotide-binding</keyword>
<evidence type="ECO:0000256" key="2">
    <source>
        <dbReference type="ARBA" id="ARBA00012513"/>
    </source>
</evidence>
<dbReference type="PROSITE" id="PS00108">
    <property type="entry name" value="PROTEIN_KINASE_ST"/>
    <property type="match status" value="1"/>
</dbReference>
<evidence type="ECO:0000256" key="1">
    <source>
        <dbReference type="ARBA" id="ARBA00001946"/>
    </source>
</evidence>
<dbReference type="InterPro" id="IPR014756">
    <property type="entry name" value="Ig_E-set"/>
</dbReference>
<keyword evidence="8" id="KW-0460">Magnesium</keyword>
<dbReference type="GeneID" id="31358986"/>
<dbReference type="InterPro" id="IPR002909">
    <property type="entry name" value="IPT_dom"/>
</dbReference>
<feature type="coiled-coil region" evidence="11">
    <location>
        <begin position="349"/>
        <end position="376"/>
    </location>
</feature>
<dbReference type="FunFam" id="1.10.510.10:FF:000946">
    <property type="entry name" value="Probable serine/threonine-protein kinase DDB_G0284251"/>
    <property type="match status" value="1"/>
</dbReference>
<name>D3B4Z0_HETP5</name>
<evidence type="ECO:0000256" key="10">
    <source>
        <dbReference type="PROSITE-ProRule" id="PRU10141"/>
    </source>
</evidence>
<dbReference type="Pfam" id="PF01833">
    <property type="entry name" value="TIG"/>
    <property type="match status" value="3"/>
</dbReference>
<dbReference type="SUPFAM" id="SSF81296">
    <property type="entry name" value="E set domains"/>
    <property type="match status" value="2"/>
</dbReference>
<dbReference type="GO" id="GO:0005524">
    <property type="term" value="F:ATP binding"/>
    <property type="evidence" value="ECO:0007669"/>
    <property type="project" value="UniProtKB-UniRule"/>
</dbReference>
<dbReference type="InterPro" id="IPR001245">
    <property type="entry name" value="Ser-Thr/Tyr_kinase_cat_dom"/>
</dbReference>
<evidence type="ECO:0000256" key="4">
    <source>
        <dbReference type="ARBA" id="ARBA00022679"/>
    </source>
</evidence>
<sequence length="1461" mass="160162">MAHNHNRRGGSSNGGSDGISPSKRKETIKIGEYALGDKIGKGAYGQVYKGLHSKTGDFVAIKQIDRIKIDANTLQSVKSEVEILQKLNHNNIVKVLGCVESQSQLNFILEYVENGSLRDVLEKFGPLSEELATLYLYQLLHGLAYLHSNRIIHRDIKCSNVLITKEGIIKLADFGVASQLSDEVQLRYSVVGTPYWMAPEAIQIAGQSSSSDIWSLACTAIELTTGNPPYYNLQPMSAMFKIVQDPHPPYPPGISKELEDFLNVSFEKDPNKRPTATELIKHPIFKKINSQLPTLSELQDTLKTLNGRAGKLRASVVSMDWSSGGSAKSLTESGSSTSSSVSRMDDEIVTKLQSTITQQTATIEKMTEEINTLKKEAQDKPFMEEHQFYREYFMALAISVKVNQCYLGKSYEQVSLQNLYELARAQDIPWYSLMEWIPKQIIMKEEAVAPDTKTSQKGSRLSKKFGLKSPTSFTKSVRSSLATALLVAIMAVVIVSGESNGILDVHEVSAARDLSNDDCSSDRDKVTGLTLEGVPSASGCTPLVNNGNYLLSSTYWGYFTSLTNVTFINADFSNRVPKPLYSLSSLRGFQFYGQKCRSNFNQGGDINDNIDNIYVENAVGNFPTLNNELKNIFIAQATGPSSNLVLSKFGDIFSNNLVNCEIYVNTPIPYTGTFTTSQTLSKAPYLRKFALQAPGLATQFSSFSSLPNQLTYLHLRSLQLNDPGFPSYASMSNGWRNLVTLRLENLTFTGTMDSQFFFLPSLTRFHLTDNPSLNLTIPTTYGDNSKIVYLYLSNTGITGTVPDNILGPDQTLQVFYLTNVQGLVGTKLPELFLCLPPSYLTGNTIPAYVFDNVTFNNYQGPDTARNCDPVISSITNPILSNSTFFTIIGKNFGDRPNIVMTSTAGEYYTVNSNYINSNTMLCNTPVFLQGKGNLQLTSTIGLNSKVVTKDYTFNPPTIVSISSPPTLGGWVTLTGYDLLPFSNVNSRDSNVRIGPTLCQNLTSLTVFTQMSCWMPPSIISNLDVIVNVKGLTNDVTNTPKFFYRSPTVQTSIAVVPNVATNLTITGADFWNELDTITVNIPLPQNNVTCNVTFVNHYILVCSFPATGFAPGTFDLQVTVAGLTSARNNLFAFIDTQICPNSCGGPANGLCNVGLGLCNCVNQIAGPSCAEGTAPTQFQTPGINNTIPRLTLNSPNNDTTLSVYLYSIFENNAETIIPSWVQTYDPHANSFQYAWQSGGRTLTVVIRPNNETTPPDVVGPGATLNVFNNTFTYQVNYQTDNSFGDVQFKLQMDVYPEECTAPAINYAYPTLSTNSSVHWLTITKFKTKWFARFPMVATINGGGGSINTTKGVADGLSNRLIVDVVNNQPISTVNFEFDFSSLATTESRTPVTENCNPENNGNNNNGGDSSSNKWKIVVGVVVGVVGAAIILLGGAYIYKQQMKLNETKSLLDKKLRSLNNDL</sequence>
<gene>
    <name evidence="15" type="ORF">PPL_03466</name>
</gene>
<organism evidence="15 16">
    <name type="scientific">Heterostelium pallidum (strain ATCC 26659 / Pp 5 / PN500)</name>
    <name type="common">Cellular slime mold</name>
    <name type="synonym">Polysphondylium pallidum</name>
    <dbReference type="NCBI Taxonomy" id="670386"/>
    <lineage>
        <taxon>Eukaryota</taxon>
        <taxon>Amoebozoa</taxon>
        <taxon>Evosea</taxon>
        <taxon>Eumycetozoa</taxon>
        <taxon>Dictyostelia</taxon>
        <taxon>Acytosteliales</taxon>
        <taxon>Acytosteliaceae</taxon>
        <taxon>Heterostelium</taxon>
    </lineage>
</organism>
<feature type="binding site" evidence="10">
    <location>
        <position position="62"/>
    </location>
    <ligand>
        <name>ATP</name>
        <dbReference type="ChEBI" id="CHEBI:30616"/>
    </ligand>
</feature>
<dbReference type="InParanoid" id="D3B4Z0"/>
<evidence type="ECO:0000259" key="14">
    <source>
        <dbReference type="PROSITE" id="PS50011"/>
    </source>
</evidence>
<dbReference type="GO" id="GO:0004674">
    <property type="term" value="F:protein serine/threonine kinase activity"/>
    <property type="evidence" value="ECO:0007669"/>
    <property type="project" value="UniProtKB-KW"/>
</dbReference>
<dbReference type="STRING" id="670386.D3B4Z0"/>
<dbReference type="PRINTS" id="PR00109">
    <property type="entry name" value="TYRKINASE"/>
</dbReference>
<comment type="similarity">
    <text evidence="9">Belongs to the protein kinase superfamily. STE Ser/Thr protein kinase family.</text>
</comment>
<dbReference type="CDD" id="cd06627">
    <property type="entry name" value="STKc_Cdc7_like"/>
    <property type="match status" value="1"/>
</dbReference>
<keyword evidence="13" id="KW-1133">Transmembrane helix</keyword>
<dbReference type="Pfam" id="PF00069">
    <property type="entry name" value="Pkinase"/>
    <property type="match status" value="1"/>
</dbReference>
<dbReference type="FunCoup" id="D3B4Z0">
    <property type="interactions" value="805"/>
</dbReference>
<feature type="region of interest" description="Disordered" evidence="12">
    <location>
        <begin position="1388"/>
        <end position="1407"/>
    </location>
</feature>
<dbReference type="InterPro" id="IPR011009">
    <property type="entry name" value="Kinase-like_dom_sf"/>
</dbReference>
<dbReference type="InterPro" id="IPR000742">
    <property type="entry name" value="EGF"/>
</dbReference>
<evidence type="ECO:0000256" key="8">
    <source>
        <dbReference type="ARBA" id="ARBA00022842"/>
    </source>
</evidence>
<feature type="compositionally biased region" description="Low complexity" evidence="12">
    <location>
        <begin position="326"/>
        <end position="342"/>
    </location>
</feature>
<dbReference type="PANTHER" id="PTHR48012:SF26">
    <property type="entry name" value="SERINE_THREONINE-PROTEIN KINASE DDB_G0283821-RELATED"/>
    <property type="match status" value="1"/>
</dbReference>
<feature type="domain" description="Protein kinase" evidence="14">
    <location>
        <begin position="33"/>
        <end position="285"/>
    </location>
</feature>
<keyword evidence="5" id="KW-0479">Metal-binding</keyword>
<dbReference type="InterPro" id="IPR013783">
    <property type="entry name" value="Ig-like_fold"/>
</dbReference>
<dbReference type="Gene3D" id="2.60.40.10">
    <property type="entry name" value="Immunoglobulins"/>
    <property type="match status" value="2"/>
</dbReference>
<feature type="transmembrane region" description="Helical" evidence="13">
    <location>
        <begin position="1415"/>
        <end position="1437"/>
    </location>
</feature>
<keyword evidence="3" id="KW-0723">Serine/threonine-protein kinase</keyword>
<dbReference type="GO" id="GO:0005737">
    <property type="term" value="C:cytoplasm"/>
    <property type="evidence" value="ECO:0007669"/>
    <property type="project" value="TreeGrafter"/>
</dbReference>
<keyword evidence="11" id="KW-0175">Coiled coil</keyword>
<dbReference type="PANTHER" id="PTHR48012">
    <property type="entry name" value="STERILE20-LIKE KINASE, ISOFORM B-RELATED"/>
    <property type="match status" value="1"/>
</dbReference>
<dbReference type="RefSeq" id="XP_020436502.1">
    <property type="nucleotide sequence ID" value="XM_020574430.1"/>
</dbReference>
<keyword evidence="4" id="KW-0808">Transferase</keyword>
<evidence type="ECO:0000256" key="6">
    <source>
        <dbReference type="ARBA" id="ARBA00022741"/>
    </source>
</evidence>
<dbReference type="Gene3D" id="1.10.510.10">
    <property type="entry name" value="Transferase(Phosphotransferase) domain 1"/>
    <property type="match status" value="1"/>
</dbReference>
<evidence type="ECO:0000256" key="12">
    <source>
        <dbReference type="SAM" id="MobiDB-lite"/>
    </source>
</evidence>
<accession>D3B4Z0</accession>
<protein>
    <recommendedName>
        <fullName evidence="2">non-specific serine/threonine protein kinase</fullName>
        <ecNumber evidence="2">2.7.11.1</ecNumber>
    </recommendedName>
</protein>
<dbReference type="Proteomes" id="UP000001396">
    <property type="component" value="Unassembled WGS sequence"/>
</dbReference>
<dbReference type="FunFam" id="3.30.200.20:FF:000042">
    <property type="entry name" value="Aurora kinase A"/>
    <property type="match status" value="1"/>
</dbReference>
<dbReference type="InterPro" id="IPR000719">
    <property type="entry name" value="Prot_kinase_dom"/>
</dbReference>
<dbReference type="InterPro" id="IPR050629">
    <property type="entry name" value="STE20/SPS1-PAK"/>
</dbReference>
<evidence type="ECO:0000256" key="5">
    <source>
        <dbReference type="ARBA" id="ARBA00022723"/>
    </source>
</evidence>
<dbReference type="SUPFAM" id="SSF56112">
    <property type="entry name" value="Protein kinase-like (PK-like)"/>
    <property type="match status" value="1"/>
</dbReference>
<keyword evidence="13" id="KW-0472">Membrane</keyword>
<evidence type="ECO:0000313" key="16">
    <source>
        <dbReference type="Proteomes" id="UP000001396"/>
    </source>
</evidence>
<keyword evidence="7 10" id="KW-0067">ATP-binding</keyword>
<dbReference type="InterPro" id="IPR017441">
    <property type="entry name" value="Protein_kinase_ATP_BS"/>
</dbReference>
<evidence type="ECO:0000256" key="7">
    <source>
        <dbReference type="ARBA" id="ARBA00022840"/>
    </source>
</evidence>
<feature type="region of interest" description="Disordered" evidence="12">
    <location>
        <begin position="321"/>
        <end position="343"/>
    </location>
</feature>
<dbReference type="SUPFAM" id="SSF52058">
    <property type="entry name" value="L domain-like"/>
    <property type="match status" value="1"/>
</dbReference>
<dbReference type="InterPro" id="IPR032675">
    <property type="entry name" value="LRR_dom_sf"/>
</dbReference>
<dbReference type="PROSITE" id="PS00107">
    <property type="entry name" value="PROTEIN_KINASE_ATP"/>
    <property type="match status" value="1"/>
</dbReference>
<comment type="cofactor">
    <cofactor evidence="1">
        <name>Mg(2+)</name>
        <dbReference type="ChEBI" id="CHEBI:18420"/>
    </cofactor>
</comment>
<keyword evidence="16" id="KW-1185">Reference proteome</keyword>
<proteinExistence type="inferred from homology"/>
<feature type="region of interest" description="Disordered" evidence="12">
    <location>
        <begin position="1"/>
        <end position="23"/>
    </location>
</feature>